<dbReference type="InterPro" id="IPR052519">
    <property type="entry name" value="Euk-type_GlcNAc_Kinase"/>
</dbReference>
<evidence type="ECO:0000313" key="2">
    <source>
        <dbReference type="Proteomes" id="UP000182248"/>
    </source>
</evidence>
<protein>
    <submittedName>
        <fullName evidence="1">BadF-type ATPase</fullName>
    </submittedName>
</protein>
<dbReference type="OrthoDB" id="871343at2"/>
<sequence>MILIVDSGATKSDWIALDEEGNKLFLTKTLGLSPEVLTREIIDERLANNFELSNNKEKVTQLYFYGAGCGTDRMKVYLTKIFKNFFVNAKTFIKEDTYAAIHATAEPGEHAIVCILGTGSNCSYYDGSEVFQKVISLGYILMDDCSGNYFGRQLLRDYYYHRMPKSLAHKFSEAYDLEADVIKNNLYKQPNPNTYLATFARFVIENREHEYSQKLIRKGMQLFIDNAIRQYEQAESVPVHFIGSIAYYLQEELHEVMAQNNLKVGKILRRPIDNLVEYHRNIVFNK</sequence>
<evidence type="ECO:0000313" key="1">
    <source>
        <dbReference type="EMBL" id="SFW49791.1"/>
    </source>
</evidence>
<dbReference type="InterPro" id="IPR043129">
    <property type="entry name" value="ATPase_NBD"/>
</dbReference>
<dbReference type="Proteomes" id="UP000182248">
    <property type="component" value="Unassembled WGS sequence"/>
</dbReference>
<reference evidence="1 2" key="1">
    <citation type="submission" date="2016-11" db="EMBL/GenBank/DDBJ databases">
        <authorList>
            <person name="Jaros S."/>
            <person name="Januszkiewicz K."/>
            <person name="Wedrychowicz H."/>
        </authorList>
    </citation>
    <scope>NUCLEOTIDE SEQUENCE [LARGE SCALE GENOMIC DNA]</scope>
    <source>
        <strain evidence="1 2">CGMCC 1.12145</strain>
    </source>
</reference>
<name>A0A1K1PQ62_9FLAO</name>
<organism evidence="1 2">
    <name type="scientific">Sinomicrobium oceani</name>
    <dbReference type="NCBI Taxonomy" id="1150368"/>
    <lineage>
        <taxon>Bacteria</taxon>
        <taxon>Pseudomonadati</taxon>
        <taxon>Bacteroidota</taxon>
        <taxon>Flavobacteriia</taxon>
        <taxon>Flavobacteriales</taxon>
        <taxon>Flavobacteriaceae</taxon>
        <taxon>Sinomicrobium</taxon>
    </lineage>
</organism>
<dbReference type="STRING" id="1150368.SAMN02927921_01940"/>
<dbReference type="PANTHER" id="PTHR43190:SF3">
    <property type="entry name" value="N-ACETYL-D-GLUCOSAMINE KINASE"/>
    <property type="match status" value="1"/>
</dbReference>
<dbReference type="Gene3D" id="1.10.720.160">
    <property type="match status" value="1"/>
</dbReference>
<dbReference type="CDD" id="cd24079">
    <property type="entry name" value="ASKHA_NBD_PG1100-like"/>
    <property type="match status" value="1"/>
</dbReference>
<keyword evidence="2" id="KW-1185">Reference proteome</keyword>
<proteinExistence type="predicted"/>
<dbReference type="RefSeq" id="WP_072317167.1">
    <property type="nucleotide sequence ID" value="NZ_FPJE01000009.1"/>
</dbReference>
<dbReference type="SUPFAM" id="SSF53067">
    <property type="entry name" value="Actin-like ATPase domain"/>
    <property type="match status" value="2"/>
</dbReference>
<gene>
    <name evidence="1" type="ORF">SAMN02927921_01940</name>
</gene>
<accession>A0A1K1PQ62</accession>
<dbReference type="AlphaFoldDB" id="A0A1K1PQ62"/>
<dbReference type="Gene3D" id="3.30.420.40">
    <property type="match status" value="2"/>
</dbReference>
<dbReference type="EMBL" id="FPJE01000009">
    <property type="protein sequence ID" value="SFW49791.1"/>
    <property type="molecule type" value="Genomic_DNA"/>
</dbReference>
<dbReference type="PANTHER" id="PTHR43190">
    <property type="entry name" value="N-ACETYL-D-GLUCOSAMINE KINASE"/>
    <property type="match status" value="1"/>
</dbReference>